<evidence type="ECO:0000313" key="5">
    <source>
        <dbReference type="EMBL" id="OWR26569.1"/>
    </source>
</evidence>
<feature type="coiled-coil region" evidence="1">
    <location>
        <begin position="355"/>
        <end position="389"/>
    </location>
</feature>
<organism evidence="5 6">
    <name type="scientific">Stenotrophomonas pavanii</name>
    <dbReference type="NCBI Taxonomy" id="487698"/>
    <lineage>
        <taxon>Bacteria</taxon>
        <taxon>Pseudomonadati</taxon>
        <taxon>Pseudomonadota</taxon>
        <taxon>Gammaproteobacteria</taxon>
        <taxon>Lysobacterales</taxon>
        <taxon>Lysobacteraceae</taxon>
        <taxon>Stenotrophomonas</taxon>
    </lineage>
</organism>
<dbReference type="AlphaFoldDB" id="A0A2D0ANG0"/>
<feature type="coiled-coil region" evidence="1">
    <location>
        <begin position="136"/>
        <end position="163"/>
    </location>
</feature>
<keyword evidence="1" id="KW-0175">Coiled coil</keyword>
<reference evidence="5 6" key="1">
    <citation type="submission" date="2017-06" db="EMBL/GenBank/DDBJ databases">
        <authorList>
            <person name="Kim H.J."/>
            <person name="Triplett B.A."/>
        </authorList>
    </citation>
    <scope>NUCLEOTIDE SEQUENCE [LARGE SCALE GENOMIC DNA]</scope>
    <source>
        <strain evidence="5 6">S18795</strain>
    </source>
</reference>
<name>A0A2D0ANG0_9GAMM</name>
<proteinExistence type="predicted"/>
<dbReference type="RefSeq" id="WP_049467118.1">
    <property type="nucleotide sequence ID" value="NZ_AP024684.1"/>
</dbReference>
<evidence type="ECO:0000256" key="1">
    <source>
        <dbReference type="SAM" id="Coils"/>
    </source>
</evidence>
<feature type="domain" description="Peptidase A1" evidence="3">
    <location>
        <begin position="407"/>
        <end position="482"/>
    </location>
</feature>
<dbReference type="Proteomes" id="UP000197904">
    <property type="component" value="Unassembled WGS sequence"/>
</dbReference>
<sequence length="482" mass="51429">MRDLNDAIAEVAADIRQVQASLAERGDACRELIKEQEALHGQVREGFNALARLHAQAAIDSPPAMARDLLQQSSADLQRRDRKAAVLADELQALLDIEQSLQQRSQAAVAARDAAGGQLQALQDQVDAALEADPAYQALQDELQLAQARAETVERMAASAQAEHDAKAGAYQADPVFMYLHRRGFGSTAYRSWPLVRTVDGWLAELCGFERARREYATLLELPPYLQAHAGQARDASETARQPVQQARDAALAQAGGEPLRQQLQTAQGAVAQALLNEQLHRQAVDAKQAQIDGFRSWTDAEGSALLTALARTLSATGMNELYRRVAATASGEDDAVLERIQGTRQRLGEIDGLVAEHTREMAVLKKRLDNLQATRRSYQAAADAERQAYQAPTYRRATATAVSASFFSTTRSGSNSSSSSSSASSGGLFNWASSSSSSFDSSSSSSSSSSSRSSARSDSGDGFSSGGGISGGGDFRTGGGF</sequence>
<dbReference type="Proteomes" id="UP000825066">
    <property type="component" value="Chromosome"/>
</dbReference>
<protein>
    <recommendedName>
        <fullName evidence="3">Peptidase A1 domain-containing protein</fullName>
    </recommendedName>
</protein>
<evidence type="ECO:0000313" key="6">
    <source>
        <dbReference type="Proteomes" id="UP000197904"/>
    </source>
</evidence>
<dbReference type="EMBL" id="NIXP01000153">
    <property type="protein sequence ID" value="OWR26569.1"/>
    <property type="molecule type" value="Genomic_DNA"/>
</dbReference>
<dbReference type="InterPro" id="IPR033121">
    <property type="entry name" value="PEPTIDASE_A1"/>
</dbReference>
<keyword evidence="7" id="KW-1185">Reference proteome</keyword>
<dbReference type="EMBL" id="AP024684">
    <property type="protein sequence ID" value="BCX44149.1"/>
    <property type="molecule type" value="Genomic_DNA"/>
</dbReference>
<reference evidence="4 7" key="2">
    <citation type="submission" date="2021-05" db="EMBL/GenBank/DDBJ databases">
        <title>Complete Genome Sequence of Stenotrophomonas pavanii strain Y.</title>
        <authorList>
            <person name="Dohra H."/>
            <person name="Mohad Din A.R.J."/>
            <person name="Suzuki K."/>
            <person name="Fatma A."/>
            <person name="Honjyo M."/>
            <person name="Nishimura T."/>
            <person name="Moriuch R."/>
            <person name="Masuda K."/>
            <person name="Minoura A."/>
            <person name="Tashiro Y."/>
            <person name="Futamata H."/>
        </authorList>
    </citation>
    <scope>NUCLEOTIDE SEQUENCE [LARGE SCALE GENOMIC DNA]</scope>
    <source>
        <strain evidence="4">Berkeley</strain>
        <strain evidence="7">Y</strain>
    </source>
</reference>
<evidence type="ECO:0000313" key="4">
    <source>
        <dbReference type="EMBL" id="BCX44149.1"/>
    </source>
</evidence>
<feature type="compositionally biased region" description="Low complexity" evidence="2">
    <location>
        <begin position="433"/>
        <end position="463"/>
    </location>
</feature>
<feature type="compositionally biased region" description="Gly residues" evidence="2">
    <location>
        <begin position="464"/>
        <end position="482"/>
    </location>
</feature>
<dbReference type="PROSITE" id="PS51767">
    <property type="entry name" value="PEPTIDASE_A1"/>
    <property type="match status" value="1"/>
</dbReference>
<evidence type="ECO:0000256" key="2">
    <source>
        <dbReference type="SAM" id="MobiDB-lite"/>
    </source>
</evidence>
<feature type="region of interest" description="Disordered" evidence="2">
    <location>
        <begin position="433"/>
        <end position="482"/>
    </location>
</feature>
<accession>A0A2D0ANG0</accession>
<evidence type="ECO:0000313" key="7">
    <source>
        <dbReference type="Proteomes" id="UP000825066"/>
    </source>
</evidence>
<gene>
    <name evidence="5" type="ORF">CEE55_21620</name>
    <name evidence="4" type="ORF">STNY_R23480</name>
</gene>
<evidence type="ECO:0000259" key="3">
    <source>
        <dbReference type="PROSITE" id="PS51767"/>
    </source>
</evidence>